<dbReference type="EMBL" id="CM001022">
    <property type="protein sequence ID" value="EFQ22879.1"/>
    <property type="molecule type" value="Genomic_DNA"/>
</dbReference>
<gene>
    <name evidence="2" type="ORF">Apau_0445</name>
</gene>
<evidence type="ECO:0000313" key="2">
    <source>
        <dbReference type="EMBL" id="EFQ22879.1"/>
    </source>
</evidence>
<accession>E3CZI7</accession>
<dbReference type="OrthoDB" id="9803916at2"/>
<dbReference type="InterPro" id="IPR036866">
    <property type="entry name" value="RibonucZ/Hydroxyglut_hydro"/>
</dbReference>
<dbReference type="PANTHER" id="PTHR13754:SF13">
    <property type="entry name" value="METALLO-BETA-LACTAMASE SUPERFAMILY PROTEIN (AFU_ORTHOLOGUE AFUA_3G07630)"/>
    <property type="match status" value="1"/>
</dbReference>
<evidence type="ECO:0000313" key="3">
    <source>
        <dbReference type="Proteomes" id="UP000005096"/>
    </source>
</evidence>
<dbReference type="InterPro" id="IPR052926">
    <property type="entry name" value="Metallo-beta-lactamase_dom"/>
</dbReference>
<dbReference type="HOGENOM" id="CLU_036012_0_0_0"/>
<dbReference type="Gene3D" id="3.60.15.10">
    <property type="entry name" value="Ribonuclease Z/Hydroxyacylglutathione hydrolase-like"/>
    <property type="match status" value="1"/>
</dbReference>
<dbReference type="Pfam" id="PF00753">
    <property type="entry name" value="Lactamase_B"/>
    <property type="match status" value="1"/>
</dbReference>
<dbReference type="InterPro" id="IPR001279">
    <property type="entry name" value="Metallo-B-lactamas"/>
</dbReference>
<dbReference type="SUPFAM" id="SSF56281">
    <property type="entry name" value="Metallo-hydrolase/oxidoreductase"/>
    <property type="match status" value="1"/>
</dbReference>
<proteinExistence type="predicted"/>
<dbReference type="AlphaFoldDB" id="E3CZI7"/>
<dbReference type="RefSeq" id="WP_006300032.1">
    <property type="nucleotide sequence ID" value="NZ_CM001022.1"/>
</dbReference>
<sequence length="273" mass="30112">MRLRVLVDQMVGKDGLLGEAGWSALLETPRGCLILDAGMGRVLEHNLRFLGIDPAKPDLGVLSHGHNDHARGFGLLYEMGFRGPLWMHAQAGSGHFAVTRGGEKQFVGADLNLEHRDVRTLDREPVEVLPRVWILPVPLEEREARWVPPDANLVRPVAGGGFEQDPMEDDLSLVVEGEEGWSVILGCAHAGVANILEAATKRFGMDRFHTVVGGMHLSHGSVSWLEALADHLAKRFRVERWLPGHCTGFQAALVLASRFDRVDWAAAGHRWDL</sequence>
<dbReference type="Proteomes" id="UP000005096">
    <property type="component" value="Chromosome"/>
</dbReference>
<feature type="domain" description="Metallo-beta-lactamase" evidence="1">
    <location>
        <begin position="20"/>
        <end position="78"/>
    </location>
</feature>
<dbReference type="PANTHER" id="PTHR13754">
    <property type="entry name" value="METALLO-BETA-LACTAMASE SUPERFAMILY PROTEIN"/>
    <property type="match status" value="1"/>
</dbReference>
<dbReference type="PaxDb" id="584708-Apau_0445"/>
<name>E3CZI7_9BACT</name>
<dbReference type="GO" id="GO:0016740">
    <property type="term" value="F:transferase activity"/>
    <property type="evidence" value="ECO:0007669"/>
    <property type="project" value="TreeGrafter"/>
</dbReference>
<protein>
    <submittedName>
        <fullName evidence="2">Beta-lactamase domain-containing protein</fullName>
    </submittedName>
</protein>
<dbReference type="eggNOG" id="COG1237">
    <property type="taxonomic scope" value="Bacteria"/>
</dbReference>
<dbReference type="CDD" id="cd07713">
    <property type="entry name" value="DHPS-like_MBL-fold"/>
    <property type="match status" value="1"/>
</dbReference>
<keyword evidence="3" id="KW-1185">Reference proteome</keyword>
<reference evidence="2 3" key="1">
    <citation type="journal article" date="2010" name="Stand. Genomic Sci.">
        <title>Non-contiguous finished genome sequence of Aminomonas paucivorans type strain (GLU-3).</title>
        <authorList>
            <person name="Pitluck S."/>
            <person name="Yasawong M."/>
            <person name="Held B."/>
            <person name="Lapidus A."/>
            <person name="Nolan M."/>
            <person name="Copeland A."/>
            <person name="Lucas S."/>
            <person name="Del Rio T.G."/>
            <person name="Tice H."/>
            <person name="Cheng J.F."/>
            <person name="Chertkov O."/>
            <person name="Goodwin L."/>
            <person name="Tapia R."/>
            <person name="Han C."/>
            <person name="Liolios K."/>
            <person name="Ivanova N."/>
            <person name="Mavromatis K."/>
            <person name="Ovchinnikova G."/>
            <person name="Pati A."/>
            <person name="Chen A."/>
            <person name="Palaniappan K."/>
            <person name="Land M."/>
            <person name="Hauser L."/>
            <person name="Chang Y.J."/>
            <person name="Jeffries C.D."/>
            <person name="Pukall R."/>
            <person name="Spring S."/>
            <person name="Rohde M."/>
            <person name="Sikorski J."/>
            <person name="Goker M."/>
            <person name="Woyke T."/>
            <person name="Bristow J."/>
            <person name="Eisen J.A."/>
            <person name="Markowitz V."/>
            <person name="Hugenholtz P."/>
            <person name="Kyrpides N.C."/>
            <person name="Klenk H.P."/>
        </authorList>
    </citation>
    <scope>NUCLEOTIDE SEQUENCE [LARGE SCALE GENOMIC DNA]</scope>
    <source>
        <strain evidence="2 3">DSM 12260</strain>
    </source>
</reference>
<organism evidence="2 3">
    <name type="scientific">Aminomonas paucivorans DSM 12260</name>
    <dbReference type="NCBI Taxonomy" id="584708"/>
    <lineage>
        <taxon>Bacteria</taxon>
        <taxon>Thermotogati</taxon>
        <taxon>Synergistota</taxon>
        <taxon>Synergistia</taxon>
        <taxon>Synergistales</taxon>
        <taxon>Synergistaceae</taxon>
        <taxon>Aminomonas</taxon>
    </lineage>
</organism>
<dbReference type="STRING" id="584708.Apau_0445"/>
<dbReference type="InterPro" id="IPR041712">
    <property type="entry name" value="DHPS-like_MBL-fold"/>
</dbReference>
<evidence type="ECO:0000259" key="1">
    <source>
        <dbReference type="Pfam" id="PF00753"/>
    </source>
</evidence>